<organism evidence="2 3">
    <name type="scientific">Leptomonas seymouri</name>
    <dbReference type="NCBI Taxonomy" id="5684"/>
    <lineage>
        <taxon>Eukaryota</taxon>
        <taxon>Discoba</taxon>
        <taxon>Euglenozoa</taxon>
        <taxon>Kinetoplastea</taxon>
        <taxon>Metakinetoplastina</taxon>
        <taxon>Trypanosomatida</taxon>
        <taxon>Trypanosomatidae</taxon>
        <taxon>Leishmaniinae</taxon>
        <taxon>Leptomonas</taxon>
    </lineage>
</organism>
<evidence type="ECO:0000256" key="1">
    <source>
        <dbReference type="SAM" id="MobiDB-lite"/>
    </source>
</evidence>
<dbReference type="AlphaFoldDB" id="A0A0N1I154"/>
<feature type="compositionally biased region" description="Low complexity" evidence="1">
    <location>
        <begin position="144"/>
        <end position="155"/>
    </location>
</feature>
<dbReference type="VEuPathDB" id="TriTrypDB:Lsey_0016_0110"/>
<gene>
    <name evidence="2" type="ORF">ABL78_1057</name>
</gene>
<reference evidence="2 3" key="1">
    <citation type="journal article" date="2015" name="PLoS Pathog.">
        <title>Leptomonas seymouri: Adaptations to the Dixenous Life Cycle Analyzed by Genome Sequencing, Transcriptome Profiling and Co-infection with Leishmania donovani.</title>
        <authorList>
            <person name="Kraeva N."/>
            <person name="Butenko A."/>
            <person name="Hlavacova J."/>
            <person name="Kostygov A."/>
            <person name="Myskova J."/>
            <person name="Grybchuk D."/>
            <person name="Lestinova T."/>
            <person name="Votypka J."/>
            <person name="Volf P."/>
            <person name="Opperdoes F."/>
            <person name="Flegontov P."/>
            <person name="Lukes J."/>
            <person name="Yurchenko V."/>
        </authorList>
    </citation>
    <scope>NUCLEOTIDE SEQUENCE [LARGE SCALE GENOMIC DNA]</scope>
    <source>
        <strain evidence="2 3">ATCC 30220</strain>
    </source>
</reference>
<dbReference type="OMA" id="MTRHDVA"/>
<evidence type="ECO:0000313" key="2">
    <source>
        <dbReference type="EMBL" id="KPI89794.1"/>
    </source>
</evidence>
<sequence>MSERCTSSTRVPTRASKKKAPHGSYPPRVNLSVRDRRHKTRLLNETQRRKDQLLGLTTYDVAAHLHRYTMEPNAVMDESREGCATSSTKKKDQSSTKASTPSDSPGTPDRSRAPAGEENEANTRWHAQYVQHLQQRKNTSEQTPGPSSPSSSAPPHLRTGDVGNDDNDDGEALQLPPPPRSYEEWMIAGCPTGPWAALLQDEVYAPVEAERALLTAKYNPKGRSSPPLP</sequence>
<evidence type="ECO:0000313" key="3">
    <source>
        <dbReference type="Proteomes" id="UP000038009"/>
    </source>
</evidence>
<feature type="compositionally biased region" description="Polar residues" evidence="1">
    <location>
        <begin position="133"/>
        <end position="143"/>
    </location>
</feature>
<keyword evidence="3" id="KW-1185">Reference proteome</keyword>
<feature type="region of interest" description="Disordered" evidence="1">
    <location>
        <begin position="1"/>
        <end position="50"/>
    </location>
</feature>
<feature type="region of interest" description="Disordered" evidence="1">
    <location>
        <begin position="133"/>
        <end position="184"/>
    </location>
</feature>
<feature type="compositionally biased region" description="Polar residues" evidence="1">
    <location>
        <begin position="1"/>
        <end position="11"/>
    </location>
</feature>
<proteinExistence type="predicted"/>
<name>A0A0N1I154_LEPSE</name>
<comment type="caution">
    <text evidence="2">The sequence shown here is derived from an EMBL/GenBank/DDBJ whole genome shotgun (WGS) entry which is preliminary data.</text>
</comment>
<feature type="region of interest" description="Disordered" evidence="1">
    <location>
        <begin position="72"/>
        <end position="121"/>
    </location>
</feature>
<dbReference type="Proteomes" id="UP000038009">
    <property type="component" value="Unassembled WGS sequence"/>
</dbReference>
<dbReference type="OrthoDB" id="264110at2759"/>
<protein>
    <submittedName>
        <fullName evidence="2">Uncharacterized protein</fullName>
    </submittedName>
</protein>
<dbReference type="EMBL" id="LJSK01000016">
    <property type="protein sequence ID" value="KPI89794.1"/>
    <property type="molecule type" value="Genomic_DNA"/>
</dbReference>
<accession>A0A0N1I154</accession>